<dbReference type="OrthoDB" id="286301at2759"/>
<proteinExistence type="predicted"/>
<gene>
    <name evidence="3" type="ORF">FJT64_013224</name>
</gene>
<feature type="region of interest" description="Disordered" evidence="1">
    <location>
        <begin position="147"/>
        <end position="191"/>
    </location>
</feature>
<reference evidence="3 4" key="1">
    <citation type="submission" date="2019-07" db="EMBL/GenBank/DDBJ databases">
        <title>Draft genome assembly of a fouling barnacle, Amphibalanus amphitrite (Darwin, 1854): The first reference genome for Thecostraca.</title>
        <authorList>
            <person name="Kim W."/>
        </authorList>
    </citation>
    <scope>NUCLEOTIDE SEQUENCE [LARGE SCALE GENOMIC DNA]</scope>
    <source>
        <strain evidence="3">SNU_AA5</strain>
        <tissue evidence="3">Soma without cirri and trophi</tissue>
    </source>
</reference>
<feature type="region of interest" description="Disordered" evidence="1">
    <location>
        <begin position="20"/>
        <end position="98"/>
    </location>
</feature>
<evidence type="ECO:0000256" key="1">
    <source>
        <dbReference type="SAM" id="MobiDB-lite"/>
    </source>
</evidence>
<protein>
    <recommendedName>
        <fullName evidence="5">Secreted protein</fullName>
    </recommendedName>
</protein>
<dbReference type="AlphaFoldDB" id="A0A6A4V455"/>
<keyword evidence="4" id="KW-1185">Reference proteome</keyword>
<dbReference type="EMBL" id="VIIS01002114">
    <property type="protein sequence ID" value="KAF0288385.1"/>
    <property type="molecule type" value="Genomic_DNA"/>
</dbReference>
<sequence length="191" mass="20566">MKPAAIIVLAAALAVVVTTESKVVSGKKDDSSGQTLPGTRPSDSGSDGNPPAADTGPSGEVRAATALQPQFVVPDNGEPRRSGDASARRSLAESGPRSRGRLLSLIDGVYQESLDRDGNTTYITPLDRVSEEPFELSVRRYSRFVESRAQRGGRMHAEEDLEDLLQRTEGQTEPTGVERKFSWRIRGSAGR</sequence>
<feature type="compositionally biased region" description="Basic and acidic residues" evidence="1">
    <location>
        <begin position="77"/>
        <end position="91"/>
    </location>
</feature>
<dbReference type="Proteomes" id="UP000440578">
    <property type="component" value="Unassembled WGS sequence"/>
</dbReference>
<evidence type="ECO:0008006" key="5">
    <source>
        <dbReference type="Google" id="ProtNLM"/>
    </source>
</evidence>
<evidence type="ECO:0000256" key="2">
    <source>
        <dbReference type="SAM" id="SignalP"/>
    </source>
</evidence>
<feature type="signal peptide" evidence="2">
    <location>
        <begin position="1"/>
        <end position="21"/>
    </location>
</feature>
<evidence type="ECO:0000313" key="3">
    <source>
        <dbReference type="EMBL" id="KAF0288385.1"/>
    </source>
</evidence>
<name>A0A6A4V455_AMPAM</name>
<feature type="chain" id="PRO_5025608692" description="Secreted protein" evidence="2">
    <location>
        <begin position="22"/>
        <end position="191"/>
    </location>
</feature>
<keyword evidence="2" id="KW-0732">Signal</keyword>
<accession>A0A6A4V455</accession>
<feature type="compositionally biased region" description="Polar residues" evidence="1">
    <location>
        <begin position="34"/>
        <end position="47"/>
    </location>
</feature>
<comment type="caution">
    <text evidence="3">The sequence shown here is derived from an EMBL/GenBank/DDBJ whole genome shotgun (WGS) entry which is preliminary data.</text>
</comment>
<organism evidence="3 4">
    <name type="scientific">Amphibalanus amphitrite</name>
    <name type="common">Striped barnacle</name>
    <name type="synonym">Balanus amphitrite</name>
    <dbReference type="NCBI Taxonomy" id="1232801"/>
    <lineage>
        <taxon>Eukaryota</taxon>
        <taxon>Metazoa</taxon>
        <taxon>Ecdysozoa</taxon>
        <taxon>Arthropoda</taxon>
        <taxon>Crustacea</taxon>
        <taxon>Multicrustacea</taxon>
        <taxon>Cirripedia</taxon>
        <taxon>Thoracica</taxon>
        <taxon>Thoracicalcarea</taxon>
        <taxon>Balanomorpha</taxon>
        <taxon>Balanoidea</taxon>
        <taxon>Balanidae</taxon>
        <taxon>Amphibalaninae</taxon>
        <taxon>Amphibalanus</taxon>
    </lineage>
</organism>
<evidence type="ECO:0000313" key="4">
    <source>
        <dbReference type="Proteomes" id="UP000440578"/>
    </source>
</evidence>